<dbReference type="Proteomes" id="UP000003146">
    <property type="component" value="Unassembled WGS sequence"/>
</dbReference>
<protein>
    <submittedName>
        <fullName evidence="1">Uncharacterized protein</fullName>
    </submittedName>
</protein>
<dbReference type="AlphaFoldDB" id="B3JHU5"/>
<accession>B3JHU5</accession>
<dbReference type="EMBL" id="ABIY02000076">
    <property type="protein sequence ID" value="EDV01514.1"/>
    <property type="molecule type" value="Genomic_DNA"/>
</dbReference>
<reference evidence="1 2" key="1">
    <citation type="submission" date="2008-04" db="EMBL/GenBank/DDBJ databases">
        <title>Draft genome sequence of Bacteroides coprocola (DSM 17136).</title>
        <authorList>
            <person name="Sudarsanam P."/>
            <person name="Ley R."/>
            <person name="Guruge J."/>
            <person name="Turnbaugh P.J."/>
            <person name="Mahowald M."/>
            <person name="Liep D."/>
            <person name="Gordon J."/>
        </authorList>
    </citation>
    <scope>NUCLEOTIDE SEQUENCE [LARGE SCALE GENOMIC DNA]</scope>
    <source>
        <strain evidence="1 2">DSM 17136</strain>
    </source>
</reference>
<sequence length="56" mass="6773">MRYGKEWKHEYMSANNEHHIPLHVKPVQSKKGGVTYTKIIIIFNTTNWRVFLPRNY</sequence>
<reference evidence="1 2" key="2">
    <citation type="submission" date="2008-04" db="EMBL/GenBank/DDBJ databases">
        <authorList>
            <person name="Fulton L."/>
            <person name="Clifton S."/>
            <person name="Fulton B."/>
            <person name="Xu J."/>
            <person name="Minx P."/>
            <person name="Pepin K.H."/>
            <person name="Johnson M."/>
            <person name="Thiruvilangam P."/>
            <person name="Bhonagiri V."/>
            <person name="Nash W.E."/>
            <person name="Mardis E.R."/>
            <person name="Wilson R.K."/>
        </authorList>
    </citation>
    <scope>NUCLEOTIDE SEQUENCE [LARGE SCALE GENOMIC DNA]</scope>
    <source>
        <strain evidence="1 2">DSM 17136</strain>
    </source>
</reference>
<proteinExistence type="predicted"/>
<gene>
    <name evidence="1" type="ORF">BACCOP_01457</name>
</gene>
<evidence type="ECO:0000313" key="1">
    <source>
        <dbReference type="EMBL" id="EDV01514.1"/>
    </source>
</evidence>
<name>B3JHU5_9BACT</name>
<dbReference type="HOGENOM" id="CLU_3004381_0_0_10"/>
<organism evidence="1 2">
    <name type="scientific">Phocaeicola coprocola DSM 17136</name>
    <dbReference type="NCBI Taxonomy" id="470145"/>
    <lineage>
        <taxon>Bacteria</taxon>
        <taxon>Pseudomonadati</taxon>
        <taxon>Bacteroidota</taxon>
        <taxon>Bacteroidia</taxon>
        <taxon>Bacteroidales</taxon>
        <taxon>Bacteroidaceae</taxon>
        <taxon>Phocaeicola</taxon>
    </lineage>
</organism>
<dbReference type="STRING" id="470145.BACCOP_01457"/>
<comment type="caution">
    <text evidence="1">The sequence shown here is derived from an EMBL/GenBank/DDBJ whole genome shotgun (WGS) entry which is preliminary data.</text>
</comment>
<evidence type="ECO:0000313" key="2">
    <source>
        <dbReference type="Proteomes" id="UP000003146"/>
    </source>
</evidence>